<evidence type="ECO:0000259" key="2">
    <source>
        <dbReference type="PROSITE" id="PS01148"/>
    </source>
</evidence>
<dbReference type="PANTHER" id="PTHR33279">
    <property type="entry name" value="SULFUR CARRIER PROTEIN YEDF-RELATED"/>
    <property type="match status" value="1"/>
</dbReference>
<keyword evidence="4" id="KW-1185">Reference proteome</keyword>
<dbReference type="PANTHER" id="PTHR33279:SF6">
    <property type="entry name" value="SULFUR CARRIER PROTEIN YEDF-RELATED"/>
    <property type="match status" value="1"/>
</dbReference>
<dbReference type="Gene3D" id="3.30.110.40">
    <property type="entry name" value="TusA-like domain"/>
    <property type="match status" value="1"/>
</dbReference>
<dbReference type="RefSeq" id="WP_184010560.1">
    <property type="nucleotide sequence ID" value="NZ_JACIJS010000004.1"/>
</dbReference>
<accession>A0A840X1A3</accession>
<dbReference type="SUPFAM" id="SSF64307">
    <property type="entry name" value="SirA-like"/>
    <property type="match status" value="1"/>
</dbReference>
<sequence length="74" mass="8078">MIEIDAIGLICPLPVLKLEKALRRMAPGEVLRITTTDPVAVIDIPHAVADQGHALLTTEETEGTHIWTIRKGAR</sequence>
<dbReference type="Pfam" id="PF01206">
    <property type="entry name" value="TusA"/>
    <property type="match status" value="1"/>
</dbReference>
<dbReference type="GO" id="GO:0016740">
    <property type="term" value="F:transferase activity"/>
    <property type="evidence" value="ECO:0007669"/>
    <property type="project" value="UniProtKB-KW"/>
</dbReference>
<dbReference type="InterPro" id="IPR001455">
    <property type="entry name" value="TusA-like"/>
</dbReference>
<keyword evidence="3" id="KW-0808">Transferase</keyword>
<evidence type="ECO:0000313" key="4">
    <source>
        <dbReference type="Proteomes" id="UP000553766"/>
    </source>
</evidence>
<dbReference type="EMBL" id="JACIJS010000004">
    <property type="protein sequence ID" value="MBB5515675.1"/>
    <property type="molecule type" value="Genomic_DNA"/>
</dbReference>
<dbReference type="CDD" id="cd00291">
    <property type="entry name" value="SirA_YedF_YeeD"/>
    <property type="match status" value="1"/>
</dbReference>
<dbReference type="AlphaFoldDB" id="A0A840X1A3"/>
<comment type="caution">
    <text evidence="3">The sequence shown here is derived from an EMBL/GenBank/DDBJ whole genome shotgun (WGS) entry which is preliminary data.</text>
</comment>
<dbReference type="InterPro" id="IPR036868">
    <property type="entry name" value="TusA-like_sf"/>
</dbReference>
<evidence type="ECO:0000313" key="3">
    <source>
        <dbReference type="EMBL" id="MBB5515675.1"/>
    </source>
</evidence>
<evidence type="ECO:0000256" key="1">
    <source>
        <dbReference type="ARBA" id="ARBA00008984"/>
    </source>
</evidence>
<comment type="similarity">
    <text evidence="1">Belongs to the sulfur carrier protein TusA family.</text>
</comment>
<dbReference type="Proteomes" id="UP000553766">
    <property type="component" value="Unassembled WGS sequence"/>
</dbReference>
<dbReference type="EC" id="2.8.1.-" evidence="3"/>
<name>A0A840X1A3_9RHOB</name>
<feature type="domain" description="UPF0033" evidence="2">
    <location>
        <begin position="4"/>
        <end position="28"/>
    </location>
</feature>
<proteinExistence type="inferred from homology"/>
<gene>
    <name evidence="3" type="ORF">FHS89_001687</name>
</gene>
<reference evidence="3 4" key="1">
    <citation type="submission" date="2020-08" db="EMBL/GenBank/DDBJ databases">
        <title>Genomic Encyclopedia of Type Strains, Phase IV (KMG-IV): sequencing the most valuable type-strain genomes for metagenomic binning, comparative biology and taxonomic classification.</title>
        <authorList>
            <person name="Goeker M."/>
        </authorList>
    </citation>
    <scope>NUCLEOTIDE SEQUENCE [LARGE SCALE GENOMIC DNA]</scope>
    <source>
        <strain evidence="3 4">DSM 103377</strain>
    </source>
</reference>
<organism evidence="3 4">
    <name type="scientific">Rubricella aquisinus</name>
    <dbReference type="NCBI Taxonomy" id="2028108"/>
    <lineage>
        <taxon>Bacteria</taxon>
        <taxon>Pseudomonadati</taxon>
        <taxon>Pseudomonadota</taxon>
        <taxon>Alphaproteobacteria</taxon>
        <taxon>Rhodobacterales</taxon>
        <taxon>Paracoccaceae</taxon>
        <taxon>Rubricella</taxon>
    </lineage>
</organism>
<dbReference type="PROSITE" id="PS01148">
    <property type="entry name" value="UPF0033"/>
    <property type="match status" value="1"/>
</dbReference>
<protein>
    <submittedName>
        <fullName evidence="3">tRNA 2-thiouridine synthesizing protein A</fullName>
        <ecNumber evidence="3">2.8.1.-</ecNumber>
    </submittedName>
</protein>